<dbReference type="OrthoDB" id="267542at2759"/>
<evidence type="ECO:0000313" key="2">
    <source>
        <dbReference type="EMBL" id="AYU76099.1"/>
    </source>
</evidence>
<feature type="compositionally biased region" description="Polar residues" evidence="1">
    <location>
        <begin position="320"/>
        <end position="329"/>
    </location>
</feature>
<name>A0A3S5H5R8_LEIDO</name>
<feature type="region of interest" description="Disordered" evidence="1">
    <location>
        <begin position="551"/>
        <end position="582"/>
    </location>
</feature>
<feature type="compositionally biased region" description="Low complexity" evidence="1">
    <location>
        <begin position="285"/>
        <end position="319"/>
    </location>
</feature>
<feature type="region of interest" description="Disordered" evidence="1">
    <location>
        <begin position="463"/>
        <end position="482"/>
    </location>
</feature>
<feature type="region of interest" description="Disordered" evidence="1">
    <location>
        <begin position="632"/>
        <end position="662"/>
    </location>
</feature>
<gene>
    <name evidence="2" type="ORF">LdCL_060012000</name>
</gene>
<feature type="region of interest" description="Disordered" evidence="1">
    <location>
        <begin position="807"/>
        <end position="1111"/>
    </location>
</feature>
<feature type="compositionally biased region" description="Low complexity" evidence="1">
    <location>
        <begin position="33"/>
        <end position="43"/>
    </location>
</feature>
<feature type="region of interest" description="Disordered" evidence="1">
    <location>
        <begin position="187"/>
        <end position="213"/>
    </location>
</feature>
<accession>A0A3S5H5R8</accession>
<dbReference type="VEuPathDB" id="TriTrypDB:LdCL_060012000"/>
<dbReference type="VEuPathDB" id="TriTrypDB:LDHU3_06.0810"/>
<reference evidence="2 3" key="1">
    <citation type="journal article" date="2018" name="Sci. Rep.">
        <title>A complete Leishmania donovani reference genome identifies novel genetic variations associated with virulence.</title>
        <authorList>
            <person name="Lypaczewski P."/>
            <person name="Hoshizaki J."/>
            <person name="Zhang W.-W."/>
            <person name="McCall L.-I."/>
            <person name="Torcivia-Rodriguez J."/>
            <person name="Simonyan V."/>
            <person name="Kaur A."/>
            <person name="Dewar K."/>
            <person name="Matlashewski G."/>
        </authorList>
    </citation>
    <scope>NUCLEOTIDE SEQUENCE [LARGE SCALE GENOMIC DNA]</scope>
    <source>
        <strain evidence="2 3">LdCL</strain>
    </source>
</reference>
<protein>
    <submittedName>
        <fullName evidence="2">Uncharacterized protein</fullName>
    </submittedName>
</protein>
<feature type="compositionally biased region" description="Polar residues" evidence="1">
    <location>
        <begin position="813"/>
        <end position="825"/>
    </location>
</feature>
<dbReference type="EMBL" id="CP029505">
    <property type="protein sequence ID" value="AYU76099.1"/>
    <property type="molecule type" value="Genomic_DNA"/>
</dbReference>
<feature type="compositionally biased region" description="Low complexity" evidence="1">
    <location>
        <begin position="551"/>
        <end position="566"/>
    </location>
</feature>
<dbReference type="Proteomes" id="UP000274082">
    <property type="component" value="Chromosome 6"/>
</dbReference>
<keyword evidence="3" id="KW-1185">Reference proteome</keyword>
<sequence length="1303" mass="132772">MGGVCSRATAKRAHHDQGSAAGKDANQNHASLPKSPAANAAPGGSSGTYVRVTDRNGGAGNPEAGVPERPLSGSALVLPTSVDARSSNASSDFTRNIGLLSAKAPLRDMETKASSVATAISSAGGNLAPLMNNGGACPSSAQAGPLYDTYFPPGHDAGMRLGTDKYTGVGASPLSAVNSPDLQSFASTASCGKESKPRDQVVHPGIARPHANPMIFTDDDTSVMETASSAFATPRELRKSSSSIAGFPRSASIISRGSMMSQQPHGYSYYNSSATCAEHRPMPPSASLPLSAAPASLTPAAPKGSQRQQLQQKPQPVSPGQHSNTTLTNVRANRQVLATRSFGGGSTPLTRQGSIVGSDCFQSCCSYTDVISSAAGHLTPATPAGAAAEADVRLLSGGYPASTAGGASSMGRQLYTCRSAYTPSTHARSLSSPAAATTGSAHPLAVTHSQGGTMLSSVQDASLLPPRSPLQTPRSAAGPCSTPNAQQLYLRRQASLCSGIEDAPASEDFFSVPPSARNFFLERSSAAASTPANHFALGRGFTDTAAAAAANASHQSTTTTLTGSGSAARKSRRVEKCNVASPESRYSRSFDDAAALSSLKPFSESFNSGSAPSSWTDASPLTRKALPEEQQLSHTPAATGKKAASHGKNNSGGGRKGRRLRKRPHARSDFLLDLNPPPQAALEMAAAATGKANPSPSSTSAADAMAMPPLPSVASNTVALVDNHGTEAAFVSSSTASKTSTRKPDAADGHVAARGVRLTQAYVETLPLASDAAAAGGGGGNTAVLPTSPSGSMSSFSTVASSYRRDVRVRASSRGSSEVPQQSQRPESDTAPCRRRHSSRGAGGDSSKLRSKEASAAFSDSAEHGGMESHTPAAKATRGAGAAAGAEATSASSVVPLTTNPKPWVPSGRSAAANAVRSDPRSTAATTTGPPGDTSRRSSLARRSSTPKKSIGARPASATMAATARRSPGGAAKPGSGKGAPRRTSASGSLVPPSPTGARKPTAKRTAAAADREPSDAEKSESVVEYAIGIGDTEESEGPGMDVVHIDGGSRDNGLQTALEAASPQQPSPQQHADRTEDAVKFNDAKDGFPEPERVPQPCDSNADDADEPRLAGFRASPDVSNATVITSLADSACLQLYTEAQLVTIFGGSAARLHGCDSDDKHLWASDEGRGGGGAAKDVDDSEDDRAALPADLEMVVEHRAVFSTDGDGLGPSSVSATSAEEVMLAATPSSAARSNAESPTAKYRDAPTLTKEDTVPPALAVSNGGNKCEEAMDYSPVEISSRSFSSGSDSHASEMQVTTLH</sequence>
<dbReference type="VEuPathDB" id="TriTrypDB:LdBPK_060690.1"/>
<feature type="region of interest" description="Disordered" evidence="1">
    <location>
        <begin position="1"/>
        <end position="72"/>
    </location>
</feature>
<feature type="region of interest" description="Disordered" evidence="1">
    <location>
        <begin position="1229"/>
        <end position="1269"/>
    </location>
</feature>
<feature type="compositionally biased region" description="Polar residues" evidence="1">
    <location>
        <begin position="1229"/>
        <end position="1240"/>
    </location>
</feature>
<evidence type="ECO:0000256" key="1">
    <source>
        <dbReference type="SAM" id="MobiDB-lite"/>
    </source>
</evidence>
<feature type="compositionally biased region" description="Basic and acidic residues" evidence="1">
    <location>
        <begin position="1010"/>
        <end position="1022"/>
    </location>
</feature>
<feature type="compositionally biased region" description="Low complexity" evidence="1">
    <location>
        <begin position="998"/>
        <end position="1009"/>
    </location>
</feature>
<feature type="compositionally biased region" description="Low complexity" evidence="1">
    <location>
        <begin position="1282"/>
        <end position="1292"/>
    </location>
</feature>
<organism evidence="2 3">
    <name type="scientific">Leishmania donovani</name>
    <dbReference type="NCBI Taxonomy" id="5661"/>
    <lineage>
        <taxon>Eukaryota</taxon>
        <taxon>Discoba</taxon>
        <taxon>Euglenozoa</taxon>
        <taxon>Kinetoplastea</taxon>
        <taxon>Metakinetoplastina</taxon>
        <taxon>Trypanosomatida</taxon>
        <taxon>Trypanosomatidae</taxon>
        <taxon>Leishmaniinae</taxon>
        <taxon>Leishmania</taxon>
    </lineage>
</organism>
<evidence type="ECO:0000313" key="3">
    <source>
        <dbReference type="Proteomes" id="UP000274082"/>
    </source>
</evidence>
<feature type="compositionally biased region" description="Low complexity" evidence="1">
    <location>
        <begin position="871"/>
        <end position="893"/>
    </location>
</feature>
<feature type="compositionally biased region" description="Low complexity" evidence="1">
    <location>
        <begin position="922"/>
        <end position="944"/>
    </location>
</feature>
<feature type="compositionally biased region" description="Low complexity" evidence="1">
    <location>
        <begin position="953"/>
        <end position="975"/>
    </location>
</feature>
<feature type="compositionally biased region" description="Basic and acidic residues" evidence="1">
    <location>
        <begin position="1244"/>
        <end position="1256"/>
    </location>
</feature>
<feature type="region of interest" description="Disordered" evidence="1">
    <location>
        <begin position="1281"/>
        <end position="1303"/>
    </location>
</feature>
<feature type="region of interest" description="Disordered" evidence="1">
    <location>
        <begin position="1165"/>
        <end position="1186"/>
    </location>
</feature>
<feature type="region of interest" description="Disordered" evidence="1">
    <location>
        <begin position="280"/>
        <end position="329"/>
    </location>
</feature>
<feature type="compositionally biased region" description="Basic and acidic residues" evidence="1">
    <location>
        <begin position="1072"/>
        <end position="1094"/>
    </location>
</feature>
<proteinExistence type="predicted"/>